<dbReference type="EMBL" id="CAJNOT010001026">
    <property type="protein sequence ID" value="CAF1131133.1"/>
    <property type="molecule type" value="Genomic_DNA"/>
</dbReference>
<evidence type="ECO:0000313" key="3">
    <source>
        <dbReference type="Proteomes" id="UP000663864"/>
    </source>
</evidence>
<dbReference type="AlphaFoldDB" id="A0A814RAA4"/>
<evidence type="ECO:0000313" key="2">
    <source>
        <dbReference type="EMBL" id="CAF1131133.1"/>
    </source>
</evidence>
<protein>
    <submittedName>
        <fullName evidence="2">Uncharacterized protein</fullName>
    </submittedName>
</protein>
<feature type="region of interest" description="Disordered" evidence="1">
    <location>
        <begin position="1"/>
        <end position="29"/>
    </location>
</feature>
<organism evidence="2 3">
    <name type="scientific">Rotaria sordida</name>
    <dbReference type="NCBI Taxonomy" id="392033"/>
    <lineage>
        <taxon>Eukaryota</taxon>
        <taxon>Metazoa</taxon>
        <taxon>Spiralia</taxon>
        <taxon>Gnathifera</taxon>
        <taxon>Rotifera</taxon>
        <taxon>Eurotatoria</taxon>
        <taxon>Bdelloidea</taxon>
        <taxon>Philodinida</taxon>
        <taxon>Philodinidae</taxon>
        <taxon>Rotaria</taxon>
    </lineage>
</organism>
<comment type="caution">
    <text evidence="2">The sequence shown here is derived from an EMBL/GenBank/DDBJ whole genome shotgun (WGS) entry which is preliminary data.</text>
</comment>
<gene>
    <name evidence="2" type="ORF">ZHD862_LOCUS19144</name>
</gene>
<sequence length="110" mass="12223">MFGFKTSSKSKRKSNKNPPTPISTSNETKHFHYVPSVSQIAPLPQNKSHGILPVLSLDGRDAPILMQSETSETDLTSNTTTSNNENARQPVGVYKIRLIDLIISSKYDYD</sequence>
<reference evidence="2" key="1">
    <citation type="submission" date="2021-02" db="EMBL/GenBank/DDBJ databases">
        <authorList>
            <person name="Nowell W R."/>
        </authorList>
    </citation>
    <scope>NUCLEOTIDE SEQUENCE</scope>
</reference>
<dbReference type="Proteomes" id="UP000663864">
    <property type="component" value="Unassembled WGS sequence"/>
</dbReference>
<name>A0A814RAA4_9BILA</name>
<evidence type="ECO:0000256" key="1">
    <source>
        <dbReference type="SAM" id="MobiDB-lite"/>
    </source>
</evidence>
<accession>A0A814RAA4</accession>
<proteinExistence type="predicted"/>